<dbReference type="InterPro" id="IPR045031">
    <property type="entry name" value="DHP_synth-like"/>
</dbReference>
<dbReference type="InterPro" id="IPR000489">
    <property type="entry name" value="Pterin-binding_dom"/>
</dbReference>
<keyword evidence="9" id="KW-0547">Nucleotide-binding</keyword>
<evidence type="ECO:0000256" key="6">
    <source>
        <dbReference type="ARBA" id="ARBA00009951"/>
    </source>
</evidence>
<evidence type="ECO:0000256" key="2">
    <source>
        <dbReference type="ARBA" id="ARBA00000198"/>
    </source>
</evidence>
<dbReference type="SUPFAM" id="SSF55083">
    <property type="entry name" value="6-hydroxymethyl-7,8-dihydropterin pyrophosphokinase, HPPK"/>
    <property type="match status" value="1"/>
</dbReference>
<evidence type="ECO:0000256" key="9">
    <source>
        <dbReference type="ARBA" id="ARBA00022741"/>
    </source>
</evidence>
<dbReference type="Pfam" id="PF00809">
    <property type="entry name" value="Pterin_bind"/>
    <property type="match status" value="2"/>
</dbReference>
<dbReference type="Gene3D" id="3.30.70.560">
    <property type="entry name" value="7,8-Dihydro-6-hydroxymethylpterin-pyrophosphokinase HPPK"/>
    <property type="match status" value="1"/>
</dbReference>
<sequence length="685" mass="75079">MERTPETTQTGLNYPAGYKNDTIRIDDLSPPISLHTGAQWLAKPSALPLARSSEVEISRTAKDYPGLVDETGCTTSTNVENIVITAEHHKNDVHIVAIALGSNLGDSFRNIEYALRLLEISREILRPIETSLDLDPFINVIDTSFLYQSSPMYVTDQPSFINCACIVETNLSPATLLYVVKEIESIVGRVPSIRNGPRAVDLDLIFYDQDVVDTRSGLKDSKDLQGELVIPHPLVQEREFVLRPLYDMIPDYVHPILKKSIEDLLKLVYDPTSPPMNKVVPFPRLTIPSSTPEQTPFSSIAPVPDTLTFWAYPCTTDPFRPSSKDAQPRKTHVMATLNVTPDSFSDGTQHDTLPAAMRYVSTSVAAGATIIDIGGYSTRPRAAFVSVEDEINRVVPAIKAMRNANVLKENVVKSTQLHDTPPEASNQPYHISDDIITKTLDVPISVDTFRCEVAEAAIQAGANCINDVYAFTGPDSWPLPPSPESENGREGSDCMNGMKRVARKYAVPVILMHSRGDAGSNKDYSRYEYFGVEGAATLEGVRVELGNKVERIVKGKGGIRRWFVVVDPGIGFSKSVKGNLEVLRRASDIVADVKIGGVGDDMYLNPLRGYPQLIGASRKSFLGAILAQESRNGDGDTGRETQPHERVWATAAAVSCAVQQGAFVVRVHDVSEMMDVVKVGEALWG</sequence>
<dbReference type="CDD" id="cd00739">
    <property type="entry name" value="DHPS"/>
    <property type="match status" value="1"/>
</dbReference>
<evidence type="ECO:0000256" key="1">
    <source>
        <dbReference type="ARBA" id="ARBA00000012"/>
    </source>
</evidence>
<keyword evidence="10" id="KW-0418">Kinase</keyword>
<keyword evidence="11" id="KW-0067">ATP-binding</keyword>
<dbReference type="GO" id="GO:0046872">
    <property type="term" value="F:metal ion binding"/>
    <property type="evidence" value="ECO:0007669"/>
    <property type="project" value="UniProtKB-KW"/>
</dbReference>
<evidence type="ECO:0000256" key="8">
    <source>
        <dbReference type="ARBA" id="ARBA00022723"/>
    </source>
</evidence>
<dbReference type="GO" id="GO:0005524">
    <property type="term" value="F:ATP binding"/>
    <property type="evidence" value="ECO:0007669"/>
    <property type="project" value="UniProtKB-KW"/>
</dbReference>
<dbReference type="Gene3D" id="3.20.20.20">
    <property type="entry name" value="Dihydropteroate synthase-like"/>
    <property type="match status" value="1"/>
</dbReference>
<feature type="domain" description="Pterin-binding" evidence="15">
    <location>
        <begin position="331"/>
        <end position="678"/>
    </location>
</feature>
<dbReference type="CDD" id="cd00483">
    <property type="entry name" value="HPPK"/>
    <property type="match status" value="1"/>
</dbReference>
<keyword evidence="12" id="KW-0460">Magnesium</keyword>
<dbReference type="UniPathway" id="UPA00077">
    <property type="reaction ID" value="UER00155"/>
</dbReference>
<comment type="catalytic activity">
    <reaction evidence="2">
        <text>6-hydroxymethyl-7,8-dihydropterin + ATP = (7,8-dihydropterin-6-yl)methyl diphosphate + AMP + H(+)</text>
        <dbReference type="Rhea" id="RHEA:11412"/>
        <dbReference type="ChEBI" id="CHEBI:15378"/>
        <dbReference type="ChEBI" id="CHEBI:30616"/>
        <dbReference type="ChEBI" id="CHEBI:44841"/>
        <dbReference type="ChEBI" id="CHEBI:72950"/>
        <dbReference type="ChEBI" id="CHEBI:456215"/>
        <dbReference type="EC" id="2.7.6.3"/>
    </reaction>
</comment>
<evidence type="ECO:0000259" key="15">
    <source>
        <dbReference type="PROSITE" id="PS50972"/>
    </source>
</evidence>
<comment type="cofactor">
    <cofactor evidence="3">
        <name>Mg(2+)</name>
        <dbReference type="ChEBI" id="CHEBI:18420"/>
    </cofactor>
</comment>
<name>A0A409X6M7_PSICY</name>
<dbReference type="InterPro" id="IPR006390">
    <property type="entry name" value="DHP_synth_dom"/>
</dbReference>
<dbReference type="PANTHER" id="PTHR20941">
    <property type="entry name" value="FOLATE SYNTHESIS PROTEINS"/>
    <property type="match status" value="1"/>
</dbReference>
<protein>
    <recommendedName>
        <fullName evidence="15">Pterin-binding domain-containing protein</fullName>
    </recommendedName>
</protein>
<evidence type="ECO:0000256" key="12">
    <source>
        <dbReference type="ARBA" id="ARBA00022842"/>
    </source>
</evidence>
<dbReference type="FunCoup" id="A0A409X6M7">
    <property type="interactions" value="175"/>
</dbReference>
<dbReference type="GO" id="GO:0003848">
    <property type="term" value="F:2-amino-4-hydroxy-6-hydroxymethyldihydropteridine diphosphokinase activity"/>
    <property type="evidence" value="ECO:0007669"/>
    <property type="project" value="UniProtKB-EC"/>
</dbReference>
<comment type="similarity">
    <text evidence="6">In the C-terminal section; belongs to the DHPS family.</text>
</comment>
<evidence type="ECO:0000256" key="13">
    <source>
        <dbReference type="ARBA" id="ARBA00022909"/>
    </source>
</evidence>
<dbReference type="Pfam" id="PF01288">
    <property type="entry name" value="HPPK"/>
    <property type="match status" value="1"/>
</dbReference>
<dbReference type="Proteomes" id="UP000283269">
    <property type="component" value="Unassembled WGS sequence"/>
</dbReference>
<gene>
    <name evidence="16" type="ORF">CVT25_003538</name>
</gene>
<dbReference type="InterPro" id="IPR035907">
    <property type="entry name" value="Hppk_sf"/>
</dbReference>
<dbReference type="InterPro" id="IPR011005">
    <property type="entry name" value="Dihydropteroate_synth-like_sf"/>
</dbReference>
<dbReference type="PANTHER" id="PTHR20941:SF1">
    <property type="entry name" value="FOLIC ACID SYNTHESIS PROTEIN FOL1"/>
    <property type="match status" value="1"/>
</dbReference>
<dbReference type="GO" id="GO:0005740">
    <property type="term" value="C:mitochondrial envelope"/>
    <property type="evidence" value="ECO:0007669"/>
    <property type="project" value="TreeGrafter"/>
</dbReference>
<keyword evidence="13" id="KW-0289">Folate biosynthesis</keyword>
<dbReference type="InParanoid" id="A0A409X6M7"/>
<dbReference type="GO" id="GO:0046656">
    <property type="term" value="P:folic acid biosynthetic process"/>
    <property type="evidence" value="ECO:0007669"/>
    <property type="project" value="UniProtKB-KW"/>
</dbReference>
<dbReference type="EMBL" id="NHYD01002497">
    <property type="protein sequence ID" value="PPQ86416.1"/>
    <property type="molecule type" value="Genomic_DNA"/>
</dbReference>
<keyword evidence="8" id="KW-0479">Metal-binding</keyword>
<dbReference type="PROSITE" id="PS00794">
    <property type="entry name" value="HPPK"/>
    <property type="match status" value="1"/>
</dbReference>
<dbReference type="InterPro" id="IPR000550">
    <property type="entry name" value="Hppk"/>
</dbReference>
<dbReference type="NCBIfam" id="TIGR01498">
    <property type="entry name" value="folK"/>
    <property type="match status" value="1"/>
</dbReference>
<dbReference type="AlphaFoldDB" id="A0A409X6M7"/>
<comment type="pathway">
    <text evidence="4">Cofactor biosynthesis; tetrahydrofolate biosynthesis; 7,8-dihydrofolate from 2-amino-4-hydroxy-6-hydroxymethyl-7,8-dihydropteridine diphosphate and 4-aminobenzoate: step 1/2.</text>
</comment>
<evidence type="ECO:0000256" key="7">
    <source>
        <dbReference type="ARBA" id="ARBA00022679"/>
    </source>
</evidence>
<dbReference type="PROSITE" id="PS50972">
    <property type="entry name" value="PTERIN_BINDING"/>
    <property type="match status" value="1"/>
</dbReference>
<evidence type="ECO:0000313" key="17">
    <source>
        <dbReference type="Proteomes" id="UP000283269"/>
    </source>
</evidence>
<dbReference type="SUPFAM" id="SSF51717">
    <property type="entry name" value="Dihydropteroate synthetase-like"/>
    <property type="match status" value="1"/>
</dbReference>
<dbReference type="PROSITE" id="PS00793">
    <property type="entry name" value="DHPS_2"/>
    <property type="match status" value="1"/>
</dbReference>
<comment type="caution">
    <text evidence="16">The sequence shown here is derived from an EMBL/GenBank/DDBJ whole genome shotgun (WGS) entry which is preliminary data.</text>
</comment>
<keyword evidence="17" id="KW-1185">Reference proteome</keyword>
<evidence type="ECO:0000256" key="5">
    <source>
        <dbReference type="ARBA" id="ARBA00005051"/>
    </source>
</evidence>
<reference evidence="16 17" key="1">
    <citation type="journal article" date="2018" name="Evol. Lett.">
        <title>Horizontal gene cluster transfer increased hallucinogenic mushroom diversity.</title>
        <authorList>
            <person name="Reynolds H.T."/>
            <person name="Vijayakumar V."/>
            <person name="Gluck-Thaler E."/>
            <person name="Korotkin H.B."/>
            <person name="Matheny P.B."/>
            <person name="Slot J.C."/>
        </authorList>
    </citation>
    <scope>NUCLEOTIDE SEQUENCE [LARGE SCALE GENOMIC DNA]</scope>
    <source>
        <strain evidence="16 17">2631</strain>
    </source>
</reference>
<dbReference type="GO" id="GO:0046654">
    <property type="term" value="P:tetrahydrofolate biosynthetic process"/>
    <property type="evidence" value="ECO:0007669"/>
    <property type="project" value="UniProtKB-UniPathway"/>
</dbReference>
<dbReference type="GO" id="GO:0004156">
    <property type="term" value="F:dihydropteroate synthase activity"/>
    <property type="evidence" value="ECO:0007669"/>
    <property type="project" value="UniProtKB-EC"/>
</dbReference>
<evidence type="ECO:0000256" key="4">
    <source>
        <dbReference type="ARBA" id="ARBA00004763"/>
    </source>
</evidence>
<proteinExistence type="inferred from homology"/>
<dbReference type="GO" id="GO:0016301">
    <property type="term" value="F:kinase activity"/>
    <property type="evidence" value="ECO:0007669"/>
    <property type="project" value="UniProtKB-KW"/>
</dbReference>
<evidence type="ECO:0000313" key="16">
    <source>
        <dbReference type="EMBL" id="PPQ86416.1"/>
    </source>
</evidence>
<dbReference type="OrthoDB" id="615426at2759"/>
<evidence type="ECO:0000256" key="10">
    <source>
        <dbReference type="ARBA" id="ARBA00022777"/>
    </source>
</evidence>
<keyword evidence="14" id="KW-0511">Multifunctional enzyme</keyword>
<dbReference type="STRING" id="93625.A0A409X6M7"/>
<evidence type="ECO:0000256" key="11">
    <source>
        <dbReference type="ARBA" id="ARBA00022840"/>
    </source>
</evidence>
<keyword evidence="7" id="KW-0808">Transferase</keyword>
<organism evidence="16 17">
    <name type="scientific">Psilocybe cyanescens</name>
    <dbReference type="NCBI Taxonomy" id="93625"/>
    <lineage>
        <taxon>Eukaryota</taxon>
        <taxon>Fungi</taxon>
        <taxon>Dikarya</taxon>
        <taxon>Basidiomycota</taxon>
        <taxon>Agaricomycotina</taxon>
        <taxon>Agaricomycetes</taxon>
        <taxon>Agaricomycetidae</taxon>
        <taxon>Agaricales</taxon>
        <taxon>Agaricineae</taxon>
        <taxon>Strophariaceae</taxon>
        <taxon>Psilocybe</taxon>
    </lineage>
</organism>
<comment type="pathway">
    <text evidence="5">Cofactor biosynthesis; tetrahydrofolate biosynthesis; 2-amino-4-hydroxy-6-hydroxymethyl-7,8-dihydropteridine diphosphate from 7,8-dihydroneopterin triphosphate: step 4/4.</text>
</comment>
<accession>A0A409X6M7</accession>
<comment type="catalytic activity">
    <reaction evidence="1">
        <text>(7,8-dihydropterin-6-yl)methyl diphosphate + 4-aminobenzoate = 7,8-dihydropteroate + diphosphate</text>
        <dbReference type="Rhea" id="RHEA:19949"/>
        <dbReference type="ChEBI" id="CHEBI:17836"/>
        <dbReference type="ChEBI" id="CHEBI:17839"/>
        <dbReference type="ChEBI" id="CHEBI:33019"/>
        <dbReference type="ChEBI" id="CHEBI:72950"/>
        <dbReference type="EC" id="2.5.1.15"/>
    </reaction>
</comment>
<evidence type="ECO:0000256" key="3">
    <source>
        <dbReference type="ARBA" id="ARBA00001946"/>
    </source>
</evidence>
<evidence type="ECO:0000256" key="14">
    <source>
        <dbReference type="ARBA" id="ARBA00023268"/>
    </source>
</evidence>